<dbReference type="Proteomes" id="UP000827552">
    <property type="component" value="Segment"/>
</dbReference>
<dbReference type="EMBL" id="MZ130483">
    <property type="protein sequence ID" value="QWM89905.1"/>
    <property type="molecule type" value="Genomic_DNA"/>
</dbReference>
<evidence type="ECO:0000313" key="1">
    <source>
        <dbReference type="EMBL" id="QWM89905.1"/>
    </source>
</evidence>
<evidence type="ECO:0000313" key="2">
    <source>
        <dbReference type="Proteomes" id="UP000827552"/>
    </source>
</evidence>
<proteinExistence type="predicted"/>
<dbReference type="GeneID" id="75691711"/>
<keyword evidence="2" id="KW-1185">Reference proteome</keyword>
<dbReference type="RefSeq" id="YP_010359477.1">
    <property type="nucleotide sequence ID" value="NC_062773.1"/>
</dbReference>
<protein>
    <submittedName>
        <fullName evidence="1">Uncharacterized protein</fullName>
    </submittedName>
</protein>
<sequence>MEDKILQSCGDVLVIEGKSTKKVRNRYYYTGHFEGYTRRLYFRLDSAQYGNVSNPDKRDEYGFICDESITDKHIYNVWKNMERRCYDPKCPVYSTYGAKGIIVSEEFKIYSNFRRWYEENGDSSHSLEIDKDCKSLILNIPKIYSPNTCILLPPEINTFISTIGKGIYLTPHNTYCVRLRRKFAKVNRNFKTLEEAVAYKKDRDMEYLNTLVEKYPLPIDNLNIVKRYVEIFEYSSNICRGA</sequence>
<accession>A0AAE7V2V3</accession>
<dbReference type="KEGG" id="vg:75691711"/>
<name>A0AAE7V2V3_9CAUD</name>
<organism evidence="1 2">
    <name type="scientific">uncultured phage cr44_1</name>
    <dbReference type="NCBI Taxonomy" id="2986405"/>
    <lineage>
        <taxon>Viruses</taxon>
        <taxon>Duplodnaviria</taxon>
        <taxon>Heunggongvirae</taxon>
        <taxon>Uroviricota</taxon>
        <taxon>Caudoviricetes</taxon>
        <taxon>Crassvirales</taxon>
        <taxon>Steigviridae</taxon>
        <taxon>Asinivirinae</taxon>
        <taxon>Kahnovirus</taxon>
        <taxon>Kahnovirus copri</taxon>
    </lineage>
</organism>
<reference evidence="1 2" key="1">
    <citation type="submission" date="2021-04" db="EMBL/GenBank/DDBJ databases">
        <authorList>
            <person name="Shkoporov A.N."/>
            <person name="Stockdale S.R."/>
            <person name="Guerin E."/>
            <person name="Ross R.P."/>
            <person name="Hill C."/>
        </authorList>
    </citation>
    <scope>NUCLEOTIDE SEQUENCE [LARGE SCALE GENOMIC DNA]</scope>
    <source>
        <strain evidence="2">cr44_1</strain>
    </source>
</reference>
<gene>
    <name evidence="1" type="primary">gp_20449</name>
</gene>